<sequence>MEHLKILLLLIFLILFQAQVQCTDYYISNSGDDSNDGLTKDTAFETISAISSPLNTAGNSFFFKRGDTFRGKIVIKKESTTISDYGSGDLPVIKGSVVLGTWQKHDGNIWVIDAPSRPSDVNEDDFTIDMLFRDGEYLTVARHPDTGYYRIESASNKVSFTDSHLNEATSYWVDADVHVRSWSWLWEIRTVSSFSNGKVTWEDAMTGLSDTLYEGWGYYLDNTYKALDAENEWYYDPSNNKIYIYTESDPNSHTYEATIYDNGITAIWHLHDSLIENIEVQHYNNIGIYINQCDRVVVRNNRILWAGQKGSYAWSPIDYTFENNYIQYALDMGFHWGSSSDTDIGDNLISNNEIVDTSLICGRHSLWGGVGAKIGGNGVNFVNNKITNTASNGMGLEGGENTLDGNFVQNTCMCYNDCGVIYVKEKTNILNNHFKNPVGDMLASGLYNGKWFGKILFGIYFHTASDGSTVTGNTVEECYNAGLYSLDGINNKINENLFYNNGVSMITKVDNNDPGNNVLEDNIFFSAAQEQYSFSRSVDQNFGSFKNNKHISPLSSIHINADERYPLSLYQEHNAGKSTGSTSNNYHDYEQWHFCNNDRIVTWPLNSEEEVDRWGGASTISLSYDSEKMGGSMKVTFNSASATTIYPNEDYVTQITRPYHIKFTIKAFEKTTIKLQFTEQNSTGWIHIYERVYGIEATERTYHAVFDSDVVSNNGKIRISSTEFSKTATIWIKDVSIEEIDANVWDVSSVYPLFCNEGTSSESFDLGTVSYMNVDGNNAGSSLTVPKKSCTALIRKDFTTATSTGRPRKLQNDFHTSDPFAVCPNDNNGEESGNSDGDGDDDDDDSKTKSDDDPSTSGGAIAGIVILCIALVGMIIFTAISYKKNGSSFKLMFFSWKMKILRK</sequence>
<keyword evidence="3" id="KW-0732">Signal</keyword>
<dbReference type="InterPro" id="IPR006626">
    <property type="entry name" value="PbH1"/>
</dbReference>
<dbReference type="InterPro" id="IPR011050">
    <property type="entry name" value="Pectin_lyase_fold/virulence"/>
</dbReference>
<evidence type="ECO:0000256" key="2">
    <source>
        <dbReference type="SAM" id="Phobius"/>
    </source>
</evidence>
<accession>A0ABQ8Y8J0</accession>
<dbReference type="SMART" id="SM00710">
    <property type="entry name" value="PbH1"/>
    <property type="match status" value="6"/>
</dbReference>
<dbReference type="SUPFAM" id="SSF51126">
    <property type="entry name" value="Pectin lyase-like"/>
    <property type="match status" value="2"/>
</dbReference>
<feature type="chain" id="PRO_5046300782" evidence="3">
    <location>
        <begin position="23"/>
        <end position="903"/>
    </location>
</feature>
<reference evidence="4" key="1">
    <citation type="submission" date="2022-08" db="EMBL/GenBank/DDBJ databases">
        <title>Novel sulfate-reducing endosymbionts in the free-living metamonad Anaeramoeba.</title>
        <authorList>
            <person name="Jerlstrom-Hultqvist J."/>
            <person name="Cepicka I."/>
            <person name="Gallot-Lavallee L."/>
            <person name="Salas-Leiva D."/>
            <person name="Curtis B.A."/>
            <person name="Zahonova K."/>
            <person name="Pipaliya S."/>
            <person name="Dacks J."/>
            <person name="Roger A.J."/>
        </authorList>
    </citation>
    <scope>NUCLEOTIDE SEQUENCE</scope>
    <source>
        <strain evidence="4">Schooner1</strain>
    </source>
</reference>
<evidence type="ECO:0000313" key="5">
    <source>
        <dbReference type="Proteomes" id="UP001150062"/>
    </source>
</evidence>
<feature type="compositionally biased region" description="Low complexity" evidence="1">
    <location>
        <begin position="824"/>
        <end position="835"/>
    </location>
</feature>
<evidence type="ECO:0000256" key="1">
    <source>
        <dbReference type="SAM" id="MobiDB-lite"/>
    </source>
</evidence>
<name>A0ABQ8Y8J0_9EUKA</name>
<gene>
    <name evidence="4" type="ORF">M0813_23716</name>
</gene>
<dbReference type="NCBIfam" id="TIGR03804">
    <property type="entry name" value="para_beta_helix"/>
    <property type="match status" value="1"/>
</dbReference>
<evidence type="ECO:0000313" key="4">
    <source>
        <dbReference type="EMBL" id="KAJ6241066.1"/>
    </source>
</evidence>
<evidence type="ECO:0000256" key="3">
    <source>
        <dbReference type="SAM" id="SignalP"/>
    </source>
</evidence>
<keyword evidence="2" id="KW-0472">Membrane</keyword>
<feature type="signal peptide" evidence="3">
    <location>
        <begin position="1"/>
        <end position="22"/>
    </location>
</feature>
<keyword evidence="5" id="KW-1185">Reference proteome</keyword>
<dbReference type="Proteomes" id="UP001150062">
    <property type="component" value="Unassembled WGS sequence"/>
</dbReference>
<feature type="region of interest" description="Disordered" evidence="1">
    <location>
        <begin position="803"/>
        <end position="855"/>
    </location>
</feature>
<organism evidence="4 5">
    <name type="scientific">Anaeramoeba flamelloides</name>
    <dbReference type="NCBI Taxonomy" id="1746091"/>
    <lineage>
        <taxon>Eukaryota</taxon>
        <taxon>Metamonada</taxon>
        <taxon>Anaeramoebidae</taxon>
        <taxon>Anaeramoeba</taxon>
    </lineage>
</organism>
<proteinExistence type="predicted"/>
<keyword evidence="2" id="KW-0812">Transmembrane</keyword>
<dbReference type="EMBL" id="JAOAOG010000197">
    <property type="protein sequence ID" value="KAJ6241066.1"/>
    <property type="molecule type" value="Genomic_DNA"/>
</dbReference>
<dbReference type="Gene3D" id="2.60.120.260">
    <property type="entry name" value="Galactose-binding domain-like"/>
    <property type="match status" value="1"/>
</dbReference>
<feature type="transmembrane region" description="Helical" evidence="2">
    <location>
        <begin position="860"/>
        <end position="882"/>
    </location>
</feature>
<dbReference type="InterPro" id="IPR012334">
    <property type="entry name" value="Pectin_lyas_fold"/>
</dbReference>
<dbReference type="InterPro" id="IPR022441">
    <property type="entry name" value="Para_beta_helix_rpt-2"/>
</dbReference>
<protein>
    <submittedName>
        <fullName evidence="4">Lrr receptor-like kinase family protein</fullName>
    </submittedName>
</protein>
<keyword evidence="2" id="KW-1133">Transmembrane helix</keyword>
<comment type="caution">
    <text evidence="4">The sequence shown here is derived from an EMBL/GenBank/DDBJ whole genome shotgun (WGS) entry which is preliminary data.</text>
</comment>
<dbReference type="Gene3D" id="2.160.20.10">
    <property type="entry name" value="Single-stranded right-handed beta-helix, Pectin lyase-like"/>
    <property type="match status" value="2"/>
</dbReference>